<feature type="transmembrane region" description="Helical" evidence="8">
    <location>
        <begin position="240"/>
        <end position="262"/>
    </location>
</feature>
<keyword evidence="3 8" id="KW-0813">Transport</keyword>
<dbReference type="PROSITE" id="PS50928">
    <property type="entry name" value="ABC_TM1"/>
    <property type="match status" value="1"/>
</dbReference>
<dbReference type="GO" id="GO:0005886">
    <property type="term" value="C:plasma membrane"/>
    <property type="evidence" value="ECO:0007669"/>
    <property type="project" value="UniProtKB-SubCell"/>
</dbReference>
<keyword evidence="6 8" id="KW-1133">Transmembrane helix</keyword>
<feature type="transmembrane region" description="Helical" evidence="8">
    <location>
        <begin position="54"/>
        <end position="76"/>
    </location>
</feature>
<keyword evidence="5 8" id="KW-0812">Transmembrane</keyword>
<dbReference type="Pfam" id="PF00528">
    <property type="entry name" value="BPD_transp_1"/>
    <property type="match status" value="1"/>
</dbReference>
<evidence type="ECO:0000256" key="1">
    <source>
        <dbReference type="ARBA" id="ARBA00004651"/>
    </source>
</evidence>
<evidence type="ECO:0000259" key="9">
    <source>
        <dbReference type="PROSITE" id="PS50928"/>
    </source>
</evidence>
<evidence type="ECO:0000256" key="4">
    <source>
        <dbReference type="ARBA" id="ARBA00022475"/>
    </source>
</evidence>
<dbReference type="AlphaFoldDB" id="A0A9D0YXC9"/>
<dbReference type="PANTHER" id="PTHR42929:SF1">
    <property type="entry name" value="INNER MEMBRANE ABC TRANSPORTER PERMEASE PROTEIN YDCU-RELATED"/>
    <property type="match status" value="1"/>
</dbReference>
<organism evidence="10 11">
    <name type="scientific">Candidatus Avichristensenella intestinipullorum</name>
    <dbReference type="NCBI Taxonomy" id="2840693"/>
    <lineage>
        <taxon>Bacteria</taxon>
        <taxon>Bacillati</taxon>
        <taxon>Bacillota</taxon>
        <taxon>Clostridia</taxon>
        <taxon>Candidatus Avichristensenella</taxon>
    </lineage>
</organism>
<evidence type="ECO:0000256" key="7">
    <source>
        <dbReference type="ARBA" id="ARBA00023136"/>
    </source>
</evidence>
<dbReference type="InterPro" id="IPR000515">
    <property type="entry name" value="MetI-like"/>
</dbReference>
<dbReference type="SUPFAM" id="SSF161098">
    <property type="entry name" value="MetI-like"/>
    <property type="match status" value="1"/>
</dbReference>
<reference evidence="10" key="1">
    <citation type="submission" date="2020-10" db="EMBL/GenBank/DDBJ databases">
        <authorList>
            <person name="Gilroy R."/>
        </authorList>
    </citation>
    <scope>NUCLEOTIDE SEQUENCE</scope>
    <source>
        <strain evidence="10">ChiHile30-977</strain>
    </source>
</reference>
<dbReference type="EMBL" id="DVFI01000121">
    <property type="protein sequence ID" value="HIQ63687.1"/>
    <property type="molecule type" value="Genomic_DNA"/>
</dbReference>
<sequence length="273" mass="29763">MLMFLAFVVAFMGMPLLSLISTSLSSPETGGFSLENFVSIFTSKFYFQSFRNSFVLSLQSSLYGILIALFCSYAITRFASEHTQNNLLVVVNMTSNFAGLPLGFALTVMLGSSGMFVTLLKAFGIDITQSFSIRTVQGLVIAYTYFQVPLGIMLLYPIYRGIRDDWKEAASILGASSVQFWTRIGIPAILPSILSTFTVLFANAMGAFATAYYLVSSSYNIVPIRIGALMSGDIRTKPELGSALAITLAMVLIVVMLINDWASRVAGRRGLKS</sequence>
<feature type="domain" description="ABC transmembrane type-1" evidence="9">
    <location>
        <begin position="50"/>
        <end position="259"/>
    </location>
</feature>
<comment type="caution">
    <text evidence="10">The sequence shown here is derived from an EMBL/GenBank/DDBJ whole genome shotgun (WGS) entry which is preliminary data.</text>
</comment>
<feature type="transmembrane region" description="Helical" evidence="8">
    <location>
        <begin position="140"/>
        <end position="159"/>
    </location>
</feature>
<dbReference type="GO" id="GO:0055085">
    <property type="term" value="P:transmembrane transport"/>
    <property type="evidence" value="ECO:0007669"/>
    <property type="project" value="InterPro"/>
</dbReference>
<evidence type="ECO:0000313" key="11">
    <source>
        <dbReference type="Proteomes" id="UP000886819"/>
    </source>
</evidence>
<comment type="similarity">
    <text evidence="2">Belongs to the binding-protein-dependent transport system permease family. CysTW subfamily.</text>
</comment>
<comment type="subcellular location">
    <subcellularLocation>
        <location evidence="1 8">Cell membrane</location>
        <topology evidence="1 8">Multi-pass membrane protein</topology>
    </subcellularLocation>
</comment>
<dbReference type="CDD" id="cd06261">
    <property type="entry name" value="TM_PBP2"/>
    <property type="match status" value="1"/>
</dbReference>
<accession>A0A9D0YXC9</accession>
<dbReference type="InterPro" id="IPR035906">
    <property type="entry name" value="MetI-like_sf"/>
</dbReference>
<name>A0A9D0YXC9_9FIRM</name>
<gene>
    <name evidence="10" type="ORF">IAA66_08930</name>
</gene>
<feature type="transmembrane region" description="Helical" evidence="8">
    <location>
        <begin position="97"/>
        <end position="120"/>
    </location>
</feature>
<evidence type="ECO:0000256" key="6">
    <source>
        <dbReference type="ARBA" id="ARBA00022989"/>
    </source>
</evidence>
<evidence type="ECO:0000256" key="8">
    <source>
        <dbReference type="RuleBase" id="RU363032"/>
    </source>
</evidence>
<evidence type="ECO:0000313" key="10">
    <source>
        <dbReference type="EMBL" id="HIQ63687.1"/>
    </source>
</evidence>
<protein>
    <submittedName>
        <fullName evidence="10">ABC transporter permease subunit</fullName>
    </submittedName>
</protein>
<reference evidence="10" key="2">
    <citation type="journal article" date="2021" name="PeerJ">
        <title>Extensive microbial diversity within the chicken gut microbiome revealed by metagenomics and culture.</title>
        <authorList>
            <person name="Gilroy R."/>
            <person name="Ravi A."/>
            <person name="Getino M."/>
            <person name="Pursley I."/>
            <person name="Horton D.L."/>
            <person name="Alikhan N.F."/>
            <person name="Baker D."/>
            <person name="Gharbi K."/>
            <person name="Hall N."/>
            <person name="Watson M."/>
            <person name="Adriaenssens E.M."/>
            <person name="Foster-Nyarko E."/>
            <person name="Jarju S."/>
            <person name="Secka A."/>
            <person name="Antonio M."/>
            <person name="Oren A."/>
            <person name="Chaudhuri R.R."/>
            <person name="La Ragione R."/>
            <person name="Hildebrand F."/>
            <person name="Pallen M.J."/>
        </authorList>
    </citation>
    <scope>NUCLEOTIDE SEQUENCE</scope>
    <source>
        <strain evidence="10">ChiHile30-977</strain>
    </source>
</reference>
<proteinExistence type="inferred from homology"/>
<keyword evidence="7 8" id="KW-0472">Membrane</keyword>
<evidence type="ECO:0000256" key="2">
    <source>
        <dbReference type="ARBA" id="ARBA00007069"/>
    </source>
</evidence>
<dbReference type="Gene3D" id="1.10.3720.10">
    <property type="entry name" value="MetI-like"/>
    <property type="match status" value="1"/>
</dbReference>
<keyword evidence="4" id="KW-1003">Cell membrane</keyword>
<dbReference type="PANTHER" id="PTHR42929">
    <property type="entry name" value="INNER MEMBRANE ABC TRANSPORTER PERMEASE PROTEIN YDCU-RELATED-RELATED"/>
    <property type="match status" value="1"/>
</dbReference>
<evidence type="ECO:0000256" key="5">
    <source>
        <dbReference type="ARBA" id="ARBA00022692"/>
    </source>
</evidence>
<evidence type="ECO:0000256" key="3">
    <source>
        <dbReference type="ARBA" id="ARBA00022448"/>
    </source>
</evidence>
<dbReference type="Proteomes" id="UP000886819">
    <property type="component" value="Unassembled WGS sequence"/>
</dbReference>